<dbReference type="GO" id="GO:0046872">
    <property type="term" value="F:metal ion binding"/>
    <property type="evidence" value="ECO:0007669"/>
    <property type="project" value="InterPro"/>
</dbReference>
<dbReference type="EMBL" id="CP060636">
    <property type="protein sequence ID" value="QNM11693.1"/>
    <property type="molecule type" value="Genomic_DNA"/>
</dbReference>
<sequence>MDITTGVRLHKIQTKKFKDIGISIRFQNTLERKTACARSLLALMLCDRSKHYDTKKKMSDEQDALYGATLNAQTAGYGSSQIIEIRSKIIHPCFVDEKEDILTEWLSFLKEILFSPLLSEEAFEESKHILLSKIKRMLDDPAQYVINECLKLAGKNTSLGISALGEKQDVEALCLDDIKKVYEDMIQHDQIDIMICGDIQEDMMETIASQLNFTPRKTAFESYYVAQNDLHAEVAQQYKNISQSYIMMTWFTNTSAVDKDYYALRVANAMFGQYSTSLLFQEVREKNSLCYSIFSNLISYDAALGVTTGIEKENIEKTRTLIMEQFERLKNGDFKDELMEVSKTMIINSLRASDDSMNSLIALAYQNTLLQRNYTSEDIISLIQKVTREDVLRVISRCELKQTLIVTKEDDAHDQEGE</sequence>
<dbReference type="SUPFAM" id="SSF63411">
    <property type="entry name" value="LuxS/MPP-like metallohydrolase"/>
    <property type="match status" value="2"/>
</dbReference>
<dbReference type="AlphaFoldDB" id="A0A7G9GLL1"/>
<proteinExistence type="predicted"/>
<feature type="domain" description="Peptidase M16 C-terminal" evidence="1">
    <location>
        <begin position="175"/>
        <end position="344"/>
    </location>
</feature>
<dbReference type="NCBIfam" id="NF047422">
    <property type="entry name" value="YfmF_fam"/>
    <property type="match status" value="1"/>
</dbReference>
<organism evidence="2 3">
    <name type="scientific">[Eubacterium] hominis</name>
    <dbReference type="NCBI Taxonomy" id="2764325"/>
    <lineage>
        <taxon>Bacteria</taxon>
        <taxon>Bacillati</taxon>
        <taxon>Bacillota</taxon>
        <taxon>Erysipelotrichia</taxon>
        <taxon>Erysipelotrichales</taxon>
        <taxon>Erysipelotrichaceae</taxon>
        <taxon>Amedibacillus</taxon>
    </lineage>
</organism>
<evidence type="ECO:0000313" key="3">
    <source>
        <dbReference type="Proteomes" id="UP000515856"/>
    </source>
</evidence>
<dbReference type="KEGG" id="ehn:H9Q80_15800"/>
<keyword evidence="3" id="KW-1185">Reference proteome</keyword>
<name>A0A7G9GLL1_9FIRM</name>
<dbReference type="InterPro" id="IPR050361">
    <property type="entry name" value="MPP/UQCRC_Complex"/>
</dbReference>
<protein>
    <submittedName>
        <fullName evidence="2">Insulinase family protein</fullName>
    </submittedName>
</protein>
<dbReference type="PANTHER" id="PTHR11851">
    <property type="entry name" value="METALLOPROTEASE"/>
    <property type="match status" value="1"/>
</dbReference>
<accession>A0A7G9GLL1</accession>
<gene>
    <name evidence="2" type="ORF">H9Q80_15800</name>
</gene>
<dbReference type="InterPro" id="IPR007863">
    <property type="entry name" value="Peptidase_M16_C"/>
</dbReference>
<dbReference type="PANTHER" id="PTHR11851:SF186">
    <property type="entry name" value="INACTIVE METALLOPROTEASE YMFF-RELATED"/>
    <property type="match status" value="1"/>
</dbReference>
<reference evidence="2 3" key="1">
    <citation type="submission" date="2020-08" db="EMBL/GenBank/DDBJ databases">
        <authorList>
            <person name="Liu C."/>
            <person name="Sun Q."/>
        </authorList>
    </citation>
    <scope>NUCLEOTIDE SEQUENCE [LARGE SCALE GENOMIC DNA]</scope>
    <source>
        <strain evidence="2 3">NSJ-61</strain>
    </source>
</reference>
<evidence type="ECO:0000313" key="2">
    <source>
        <dbReference type="EMBL" id="QNM11693.1"/>
    </source>
</evidence>
<dbReference type="RefSeq" id="WP_117452231.1">
    <property type="nucleotide sequence ID" value="NZ_CP060636.1"/>
</dbReference>
<dbReference type="Gene3D" id="3.30.830.10">
    <property type="entry name" value="Metalloenzyme, LuxS/M16 peptidase-like"/>
    <property type="match status" value="2"/>
</dbReference>
<evidence type="ECO:0000259" key="1">
    <source>
        <dbReference type="Pfam" id="PF05193"/>
    </source>
</evidence>
<dbReference type="Proteomes" id="UP000515856">
    <property type="component" value="Chromosome"/>
</dbReference>
<dbReference type="Pfam" id="PF05193">
    <property type="entry name" value="Peptidase_M16_C"/>
    <property type="match status" value="1"/>
</dbReference>
<dbReference type="InterPro" id="IPR011249">
    <property type="entry name" value="Metalloenz_LuxS/M16"/>
</dbReference>